<dbReference type="AlphaFoldDB" id="A0A4C1VHW2"/>
<feature type="region of interest" description="Disordered" evidence="1">
    <location>
        <begin position="17"/>
        <end position="37"/>
    </location>
</feature>
<comment type="caution">
    <text evidence="2">The sequence shown here is derived from an EMBL/GenBank/DDBJ whole genome shotgun (WGS) entry which is preliminary data.</text>
</comment>
<sequence>MEAHIVTVSRRGVGVGSALGAGRWSRGPPACTRTGGPRAAGGSYRFFSPPLGNSAAPATTTSHECVFAVGSIRRRNLIERRTASSVRRRS</sequence>
<name>A0A4C1VHW2_EUMVA</name>
<proteinExistence type="predicted"/>
<protein>
    <submittedName>
        <fullName evidence="2">Uncharacterized protein</fullName>
    </submittedName>
</protein>
<accession>A0A4C1VHW2</accession>
<dbReference type="EMBL" id="BGZK01000344">
    <property type="protein sequence ID" value="GBP38169.1"/>
    <property type="molecule type" value="Genomic_DNA"/>
</dbReference>
<keyword evidence="3" id="KW-1185">Reference proteome</keyword>
<reference evidence="2 3" key="1">
    <citation type="journal article" date="2019" name="Commun. Biol.">
        <title>The bagworm genome reveals a unique fibroin gene that provides high tensile strength.</title>
        <authorList>
            <person name="Kono N."/>
            <person name="Nakamura H."/>
            <person name="Ohtoshi R."/>
            <person name="Tomita M."/>
            <person name="Numata K."/>
            <person name="Arakawa K."/>
        </authorList>
    </citation>
    <scope>NUCLEOTIDE SEQUENCE [LARGE SCALE GENOMIC DNA]</scope>
</reference>
<dbReference type="Proteomes" id="UP000299102">
    <property type="component" value="Unassembled WGS sequence"/>
</dbReference>
<organism evidence="2 3">
    <name type="scientific">Eumeta variegata</name>
    <name type="common">Bagworm moth</name>
    <name type="synonym">Eumeta japonica</name>
    <dbReference type="NCBI Taxonomy" id="151549"/>
    <lineage>
        <taxon>Eukaryota</taxon>
        <taxon>Metazoa</taxon>
        <taxon>Ecdysozoa</taxon>
        <taxon>Arthropoda</taxon>
        <taxon>Hexapoda</taxon>
        <taxon>Insecta</taxon>
        <taxon>Pterygota</taxon>
        <taxon>Neoptera</taxon>
        <taxon>Endopterygota</taxon>
        <taxon>Lepidoptera</taxon>
        <taxon>Glossata</taxon>
        <taxon>Ditrysia</taxon>
        <taxon>Tineoidea</taxon>
        <taxon>Psychidae</taxon>
        <taxon>Oiketicinae</taxon>
        <taxon>Eumeta</taxon>
    </lineage>
</organism>
<evidence type="ECO:0000256" key="1">
    <source>
        <dbReference type="SAM" id="MobiDB-lite"/>
    </source>
</evidence>
<evidence type="ECO:0000313" key="2">
    <source>
        <dbReference type="EMBL" id="GBP38169.1"/>
    </source>
</evidence>
<evidence type="ECO:0000313" key="3">
    <source>
        <dbReference type="Proteomes" id="UP000299102"/>
    </source>
</evidence>
<gene>
    <name evidence="2" type="ORF">EVAR_80455_1</name>
</gene>